<evidence type="ECO:0000256" key="5">
    <source>
        <dbReference type="ARBA" id="ARBA00034115"/>
    </source>
</evidence>
<dbReference type="EMBL" id="BPQP01000036">
    <property type="protein sequence ID" value="GJD95428.1"/>
    <property type="molecule type" value="Genomic_DNA"/>
</dbReference>
<dbReference type="PANTHER" id="PTHR11482">
    <property type="entry name" value="ARGININE/DIAMINOPIMELATE/ORNITHINE DECARBOXYLASE"/>
    <property type="match status" value="1"/>
</dbReference>
<evidence type="ECO:0000256" key="6">
    <source>
        <dbReference type="ARBA" id="ARBA00034138"/>
    </source>
</evidence>
<evidence type="ECO:0000256" key="1">
    <source>
        <dbReference type="ARBA" id="ARBA00001933"/>
    </source>
</evidence>
<dbReference type="SUPFAM" id="SSF51419">
    <property type="entry name" value="PLP-binding barrel"/>
    <property type="match status" value="1"/>
</dbReference>
<protein>
    <recommendedName>
        <fullName evidence="6">ornithine decarboxylase</fullName>
        <ecNumber evidence="6">4.1.1.17</ecNumber>
    </recommendedName>
</protein>
<evidence type="ECO:0000256" key="2">
    <source>
        <dbReference type="ARBA" id="ARBA00008872"/>
    </source>
</evidence>
<dbReference type="Gene3D" id="3.20.20.10">
    <property type="entry name" value="Alanine racemase"/>
    <property type="match status" value="1"/>
</dbReference>
<dbReference type="InterPro" id="IPR029066">
    <property type="entry name" value="PLP-binding_barrel"/>
</dbReference>
<proteinExistence type="inferred from homology"/>
<dbReference type="PANTHER" id="PTHR11482:SF6">
    <property type="entry name" value="ORNITHINE DECARBOXYLASE 1-RELATED"/>
    <property type="match status" value="1"/>
</dbReference>
<keyword evidence="4" id="KW-0456">Lyase</keyword>
<keyword evidence="3" id="KW-0663">Pyridoxal phosphate</keyword>
<dbReference type="InterPro" id="IPR000183">
    <property type="entry name" value="Orn/DAP/Arg_de-COase"/>
</dbReference>
<dbReference type="EC" id="4.1.1.17" evidence="6"/>
<dbReference type="PRINTS" id="PR01179">
    <property type="entry name" value="ODADCRBXLASE"/>
</dbReference>
<name>A0ABQ4RZ32_9HYPH</name>
<dbReference type="InterPro" id="IPR002433">
    <property type="entry name" value="Orn_de-COase"/>
</dbReference>
<dbReference type="InterPro" id="IPR022653">
    <property type="entry name" value="De-COase2_pyr-phos_BS"/>
</dbReference>
<reference evidence="9" key="2">
    <citation type="submission" date="2021-08" db="EMBL/GenBank/DDBJ databases">
        <authorList>
            <person name="Tani A."/>
            <person name="Ola A."/>
            <person name="Ogura Y."/>
            <person name="Katsura K."/>
            <person name="Hayashi T."/>
        </authorList>
    </citation>
    <scope>NUCLEOTIDE SEQUENCE</scope>
    <source>
        <strain evidence="9">DSM 19015</strain>
    </source>
</reference>
<comment type="similarity">
    <text evidence="2">Belongs to the Orn/Lys/Arg decarboxylase class-II family.</text>
</comment>
<evidence type="ECO:0000313" key="9">
    <source>
        <dbReference type="EMBL" id="GJD95428.1"/>
    </source>
</evidence>
<evidence type="ECO:0000256" key="7">
    <source>
        <dbReference type="ARBA" id="ARBA00049127"/>
    </source>
</evidence>
<evidence type="ECO:0000256" key="4">
    <source>
        <dbReference type="ARBA" id="ARBA00023239"/>
    </source>
</evidence>
<comment type="cofactor">
    <cofactor evidence="1">
        <name>pyridoxal 5'-phosphate</name>
        <dbReference type="ChEBI" id="CHEBI:597326"/>
    </cofactor>
</comment>
<dbReference type="InterPro" id="IPR009006">
    <property type="entry name" value="Ala_racemase/Decarboxylase_C"/>
</dbReference>
<dbReference type="PRINTS" id="PR01182">
    <property type="entry name" value="ORNDCRBXLASE"/>
</dbReference>
<comment type="catalytic activity">
    <reaction evidence="7">
        <text>L-ornithine + H(+) = putrescine + CO2</text>
        <dbReference type="Rhea" id="RHEA:22964"/>
        <dbReference type="ChEBI" id="CHEBI:15378"/>
        <dbReference type="ChEBI" id="CHEBI:16526"/>
        <dbReference type="ChEBI" id="CHEBI:46911"/>
        <dbReference type="ChEBI" id="CHEBI:326268"/>
        <dbReference type="EC" id="4.1.1.17"/>
    </reaction>
</comment>
<dbReference type="InterPro" id="IPR022644">
    <property type="entry name" value="De-COase2_N"/>
</dbReference>
<dbReference type="CDD" id="cd00622">
    <property type="entry name" value="PLPDE_III_ODC"/>
    <property type="match status" value="1"/>
</dbReference>
<dbReference type="SUPFAM" id="SSF50621">
    <property type="entry name" value="Alanine racemase C-terminal domain-like"/>
    <property type="match status" value="1"/>
</dbReference>
<reference evidence="9" key="1">
    <citation type="journal article" date="2021" name="Front. Microbiol.">
        <title>Comprehensive Comparative Genomics and Phenotyping of Methylobacterium Species.</title>
        <authorList>
            <person name="Alessa O."/>
            <person name="Ogura Y."/>
            <person name="Fujitani Y."/>
            <person name="Takami H."/>
            <person name="Hayashi T."/>
            <person name="Sahin N."/>
            <person name="Tani A."/>
        </authorList>
    </citation>
    <scope>NUCLEOTIDE SEQUENCE</scope>
    <source>
        <strain evidence="9">DSM 19015</strain>
    </source>
</reference>
<dbReference type="Pfam" id="PF02784">
    <property type="entry name" value="Orn_Arg_deC_N"/>
    <property type="match status" value="1"/>
</dbReference>
<evidence type="ECO:0000313" key="10">
    <source>
        <dbReference type="Proteomes" id="UP001055125"/>
    </source>
</evidence>
<sequence length="422" mass="45979">MRRSAPRRRTTHVVQTFDSASPRNGALANLWVGNMTDRIRDFLRARREMGQDEGPVMVLDLDVVRDNYTAFARALPDTRVFYAVKANPAPEVLRLLAEMGSCFDTASVVEIEMALAAGATADRVSFGNTIKKERCITRALKLGVRLFAVDCEAEVEKIFRAAEAADVEAGDVQVFCRILCDGAGAEWPLSRKFGCVPEMAVDVLEHAHRQGLTAYGVSFHVGSQQGNTGAWDGALASASMIFRECAMRGIALSMVNLGGGFPTKYLKAVPGVESYGDAIFRALTKHFGNQLPETIIEPGRGMVGNAGMIEAEVVLVSKKSEAEDEIRWVYLDIGKFGGLAETMDESIRYRVRTEHDEDRMSPCVLAGPTCDSADVLYEKVPYPLPVSLSIGDKVLIEGAGAYTTTYAAVAFNGFPPLQQYVI</sequence>
<comment type="caution">
    <text evidence="9">The sequence shown here is derived from an EMBL/GenBank/DDBJ whole genome shotgun (WGS) entry which is preliminary data.</text>
</comment>
<dbReference type="PROSITE" id="PS00878">
    <property type="entry name" value="ODR_DC_2_1"/>
    <property type="match status" value="1"/>
</dbReference>
<dbReference type="Gene3D" id="2.40.37.10">
    <property type="entry name" value="Lyase, Ornithine Decarboxylase, Chain A, domain 1"/>
    <property type="match status" value="1"/>
</dbReference>
<evidence type="ECO:0000259" key="8">
    <source>
        <dbReference type="Pfam" id="PF02784"/>
    </source>
</evidence>
<gene>
    <name evidence="9" type="primary">ldc</name>
    <name evidence="9" type="ORF">OCOJLMKI_2640</name>
</gene>
<comment type="pathway">
    <text evidence="5">Amine and polyamine biosynthesis; putrescine biosynthesis via L-ornithine pathway; putrescine from L-ornithine: step 1/1.</text>
</comment>
<keyword evidence="10" id="KW-1185">Reference proteome</keyword>
<feature type="domain" description="Orn/DAP/Arg decarboxylase 2 N-terminal" evidence="8">
    <location>
        <begin position="63"/>
        <end position="303"/>
    </location>
</feature>
<dbReference type="Proteomes" id="UP001055125">
    <property type="component" value="Unassembled WGS sequence"/>
</dbReference>
<organism evidence="9 10">
    <name type="scientific">Methylobacterium iners</name>
    <dbReference type="NCBI Taxonomy" id="418707"/>
    <lineage>
        <taxon>Bacteria</taxon>
        <taxon>Pseudomonadati</taxon>
        <taxon>Pseudomonadota</taxon>
        <taxon>Alphaproteobacteria</taxon>
        <taxon>Hyphomicrobiales</taxon>
        <taxon>Methylobacteriaceae</taxon>
        <taxon>Methylobacterium</taxon>
    </lineage>
</organism>
<accession>A0ABQ4RZ32</accession>
<evidence type="ECO:0000256" key="3">
    <source>
        <dbReference type="ARBA" id="ARBA00022898"/>
    </source>
</evidence>